<dbReference type="Pfam" id="PF07811">
    <property type="entry name" value="TadE"/>
    <property type="match status" value="1"/>
</dbReference>
<reference evidence="3 4" key="1">
    <citation type="submission" date="2023-07" db="EMBL/GenBank/DDBJ databases">
        <title>Novel species of Thermanaerothrix with wide hydrolytic capabilities.</title>
        <authorList>
            <person name="Zayulina K.S."/>
            <person name="Podosokorskaya O.A."/>
            <person name="Elcheninov A.G."/>
        </authorList>
    </citation>
    <scope>NUCLEOTIDE SEQUENCE [LARGE SCALE GENOMIC DNA]</scope>
    <source>
        <strain evidence="3 4">4228-RoL</strain>
    </source>
</reference>
<comment type="caution">
    <text evidence="3">The sequence shown here is derived from an EMBL/GenBank/DDBJ whole genome shotgun (WGS) entry which is preliminary data.</text>
</comment>
<dbReference type="InterPro" id="IPR012495">
    <property type="entry name" value="TadE-like_dom"/>
</dbReference>
<feature type="transmembrane region" description="Helical" evidence="1">
    <location>
        <begin position="21"/>
        <end position="46"/>
    </location>
</feature>
<feature type="domain" description="TadE-like" evidence="2">
    <location>
        <begin position="15"/>
        <end position="57"/>
    </location>
</feature>
<name>A0ABU3NNF8_9CHLR</name>
<accession>A0ABU3NNF8</accession>
<dbReference type="EMBL" id="JAUHMF010000002">
    <property type="protein sequence ID" value="MDT8898376.1"/>
    <property type="molecule type" value="Genomic_DNA"/>
</dbReference>
<evidence type="ECO:0000313" key="3">
    <source>
        <dbReference type="EMBL" id="MDT8898376.1"/>
    </source>
</evidence>
<dbReference type="RefSeq" id="WP_315625035.1">
    <property type="nucleotide sequence ID" value="NZ_JAUHMF010000002.1"/>
</dbReference>
<sequence>MRLSIRRVRFPQPRGQSFIELALVLPVLLILLLGVVEVAVFIGRYLDLLDLTREAARFASVRDPFQTAHIGARSCSNPDYYDFWFTTSCVFSPPQGSSSCTDPDFCNGMNPFVYLNPATDDVVISVYTVSGNVVTDVWPKPNGYYSLYGNWNKDCQGNVVRTTPHFTRDVVQSLLSDYSTPNKGFVAVEVYYCHEQMLKLPVFTAFVPDPFQITTYTIMSLPAAQPTPTPGAP</sequence>
<dbReference type="Proteomes" id="UP001254165">
    <property type="component" value="Unassembled WGS sequence"/>
</dbReference>
<evidence type="ECO:0000259" key="2">
    <source>
        <dbReference type="Pfam" id="PF07811"/>
    </source>
</evidence>
<keyword evidence="1" id="KW-0472">Membrane</keyword>
<evidence type="ECO:0000313" key="4">
    <source>
        <dbReference type="Proteomes" id="UP001254165"/>
    </source>
</evidence>
<keyword evidence="1" id="KW-1133">Transmembrane helix</keyword>
<protein>
    <submittedName>
        <fullName evidence="3">TadE/TadG family type IV pilus assembly protein</fullName>
    </submittedName>
</protein>
<gene>
    <name evidence="3" type="ORF">QYE77_08865</name>
</gene>
<organism evidence="3 4">
    <name type="scientific">Thermanaerothrix solaris</name>
    <dbReference type="NCBI Taxonomy" id="3058434"/>
    <lineage>
        <taxon>Bacteria</taxon>
        <taxon>Bacillati</taxon>
        <taxon>Chloroflexota</taxon>
        <taxon>Anaerolineae</taxon>
        <taxon>Anaerolineales</taxon>
        <taxon>Anaerolineaceae</taxon>
        <taxon>Thermanaerothrix</taxon>
    </lineage>
</organism>
<evidence type="ECO:0000256" key="1">
    <source>
        <dbReference type="SAM" id="Phobius"/>
    </source>
</evidence>
<keyword evidence="4" id="KW-1185">Reference proteome</keyword>
<proteinExistence type="predicted"/>
<keyword evidence="1" id="KW-0812">Transmembrane</keyword>